<evidence type="ECO:0000313" key="1">
    <source>
        <dbReference type="EMBL" id="XDJ15005.1"/>
    </source>
</evidence>
<proteinExistence type="predicted"/>
<sequence length="111" mass="12739">MSDRIPTPGEVLDVLRRMILKENYGYEIKDTVLDCGDAKWASRGVYSSDGQVACHFDLQAAQYEFLRLKIVGNPRRREWTEGVVHSFELLYNSVPDSHKRQALDTLAKESH</sequence>
<name>A0AB39CDS7_9VIRU</name>
<accession>A0AB39CDS7</accession>
<reference evidence="1" key="1">
    <citation type="submission" date="2024-07" db="EMBL/GenBank/DDBJ databases">
        <authorList>
            <person name="Bringhurst R.M."/>
            <person name="Homer T.E."/>
        </authorList>
    </citation>
    <scope>NUCLEOTIDE SEQUENCE</scope>
</reference>
<protein>
    <submittedName>
        <fullName evidence="1">Uncharacterized protein</fullName>
    </submittedName>
</protein>
<organism evidence="1">
    <name type="scientific">Pseudomonas phage HRDY3</name>
    <dbReference type="NCBI Taxonomy" id="3236930"/>
    <lineage>
        <taxon>Viruses</taxon>
    </lineage>
</organism>
<dbReference type="EMBL" id="PQ015379">
    <property type="protein sequence ID" value="XDJ15005.1"/>
    <property type="molecule type" value="Genomic_DNA"/>
</dbReference>